<dbReference type="Pfam" id="PF05448">
    <property type="entry name" value="AXE1"/>
    <property type="match status" value="1"/>
</dbReference>
<dbReference type="PANTHER" id="PTHR40111:SF1">
    <property type="entry name" value="CEPHALOSPORIN-C DEACETYLASE"/>
    <property type="match status" value="1"/>
</dbReference>
<gene>
    <name evidence="3" type="ORF">QQX09_11350</name>
</gene>
<organism evidence="3 4">
    <name type="scientific">Demequina litoralis</name>
    <dbReference type="NCBI Taxonomy" id="3051660"/>
    <lineage>
        <taxon>Bacteria</taxon>
        <taxon>Bacillati</taxon>
        <taxon>Actinomycetota</taxon>
        <taxon>Actinomycetes</taxon>
        <taxon>Micrococcales</taxon>
        <taxon>Demequinaceae</taxon>
        <taxon>Demequina</taxon>
    </lineage>
</organism>
<dbReference type="EMBL" id="JAUHPW010000009">
    <property type="protein sequence ID" value="MDN4476451.1"/>
    <property type="molecule type" value="Genomic_DNA"/>
</dbReference>
<evidence type="ECO:0000313" key="4">
    <source>
        <dbReference type="Proteomes" id="UP001172728"/>
    </source>
</evidence>
<dbReference type="InterPro" id="IPR008391">
    <property type="entry name" value="AXE1_dom"/>
</dbReference>
<dbReference type="SUPFAM" id="SSF53474">
    <property type="entry name" value="alpha/beta-Hydrolases"/>
    <property type="match status" value="1"/>
</dbReference>
<dbReference type="InterPro" id="IPR039069">
    <property type="entry name" value="CE7"/>
</dbReference>
<sequence length="334" mass="35599">MTDNTSRIDPTGRPPDLVPAPDDFDERWLATLDEARTIGGAEATLVAVDAGLTLVDVWDMTFAGFGGDPIKAWYVRPHGVSDDLPLVVEFLGYTDGRGLPHERLMWANAGYAYVVMDTRAQGTGGGGGGGTSDASGSGHAGSPAATGYLTRGIRRFDTHYYRRLITDAALCVEASSSLPGVDRSRVVVAGGSQGGGLAIAAAGLVDGIAAALVDVPFLCDFRRAVDLAVGDPYDEIVRYLAIHRERVEETFETLAYVDAVHHAARATAPALFSVGLRDVTCPPATVRAAYEAWGGDVEIVEYPFNGHEGGGPYQQRRQIEFLARQWDERAASLT</sequence>
<protein>
    <submittedName>
        <fullName evidence="3">Acetylxylan esterase</fullName>
    </submittedName>
</protein>
<dbReference type="InterPro" id="IPR029058">
    <property type="entry name" value="AB_hydrolase_fold"/>
</dbReference>
<feature type="region of interest" description="Disordered" evidence="1">
    <location>
        <begin position="1"/>
        <end position="21"/>
    </location>
</feature>
<dbReference type="Proteomes" id="UP001172728">
    <property type="component" value="Unassembled WGS sequence"/>
</dbReference>
<proteinExistence type="predicted"/>
<dbReference type="Gene3D" id="3.40.50.1820">
    <property type="entry name" value="alpha/beta hydrolase"/>
    <property type="match status" value="1"/>
</dbReference>
<evidence type="ECO:0000259" key="2">
    <source>
        <dbReference type="Pfam" id="PF05448"/>
    </source>
</evidence>
<evidence type="ECO:0000256" key="1">
    <source>
        <dbReference type="SAM" id="MobiDB-lite"/>
    </source>
</evidence>
<accession>A0ABT8GBD9</accession>
<evidence type="ECO:0000313" key="3">
    <source>
        <dbReference type="EMBL" id="MDN4476451.1"/>
    </source>
</evidence>
<reference evidence="3" key="1">
    <citation type="submission" date="2023-06" db="EMBL/GenBank/DDBJ databases">
        <title>Sysu t00192.</title>
        <authorList>
            <person name="Gao L."/>
            <person name="Fang B.-Z."/>
            <person name="Li W.-J."/>
        </authorList>
    </citation>
    <scope>NUCLEOTIDE SEQUENCE</scope>
    <source>
        <strain evidence="3">SYSU T00192</strain>
    </source>
</reference>
<dbReference type="PANTHER" id="PTHR40111">
    <property type="entry name" value="CEPHALOSPORIN-C DEACETYLASE"/>
    <property type="match status" value="1"/>
</dbReference>
<name>A0ABT8GBD9_9MICO</name>
<keyword evidence="4" id="KW-1185">Reference proteome</keyword>
<dbReference type="RefSeq" id="WP_301134754.1">
    <property type="nucleotide sequence ID" value="NZ_JAUHPW010000009.1"/>
</dbReference>
<feature type="domain" description="Acetyl xylan esterase" evidence="2">
    <location>
        <begin position="19"/>
        <end position="324"/>
    </location>
</feature>
<comment type="caution">
    <text evidence="3">The sequence shown here is derived from an EMBL/GenBank/DDBJ whole genome shotgun (WGS) entry which is preliminary data.</text>
</comment>